<feature type="region of interest" description="Disordered" evidence="1">
    <location>
        <begin position="212"/>
        <end position="236"/>
    </location>
</feature>
<dbReference type="CDD" id="cd00821">
    <property type="entry name" value="PH"/>
    <property type="match status" value="1"/>
</dbReference>
<evidence type="ECO:0000259" key="2">
    <source>
        <dbReference type="PROSITE" id="PS50003"/>
    </source>
</evidence>
<dbReference type="SMART" id="SM00233">
    <property type="entry name" value="PH"/>
    <property type="match status" value="1"/>
</dbReference>
<evidence type="ECO:0000313" key="4">
    <source>
        <dbReference type="Proteomes" id="UP001165060"/>
    </source>
</evidence>
<dbReference type="SUPFAM" id="SSF50729">
    <property type="entry name" value="PH domain-like"/>
    <property type="match status" value="1"/>
</dbReference>
<protein>
    <recommendedName>
        <fullName evidence="2">PH domain-containing protein</fullName>
    </recommendedName>
</protein>
<evidence type="ECO:0000256" key="1">
    <source>
        <dbReference type="SAM" id="MobiDB-lite"/>
    </source>
</evidence>
<dbReference type="Proteomes" id="UP001165060">
    <property type="component" value="Unassembled WGS sequence"/>
</dbReference>
<accession>A0ABQ6MH13</accession>
<keyword evidence="4" id="KW-1185">Reference proteome</keyword>
<comment type="caution">
    <text evidence="3">The sequence shown here is derived from an EMBL/GenBank/DDBJ whole genome shotgun (WGS) entry which is preliminary data.</text>
</comment>
<reference evidence="3 4" key="1">
    <citation type="journal article" date="2023" name="Commun. Biol.">
        <title>Genome analysis of Parmales, the sister group of diatoms, reveals the evolutionary specialization of diatoms from phago-mixotrophs to photoautotrophs.</title>
        <authorList>
            <person name="Ban H."/>
            <person name="Sato S."/>
            <person name="Yoshikawa S."/>
            <person name="Yamada K."/>
            <person name="Nakamura Y."/>
            <person name="Ichinomiya M."/>
            <person name="Sato N."/>
            <person name="Blanc-Mathieu R."/>
            <person name="Endo H."/>
            <person name="Kuwata A."/>
            <person name="Ogata H."/>
        </authorList>
    </citation>
    <scope>NUCLEOTIDE SEQUENCE [LARGE SCALE GENOMIC DNA]</scope>
</reference>
<dbReference type="Gene3D" id="2.30.29.30">
    <property type="entry name" value="Pleckstrin-homology domain (PH domain)/Phosphotyrosine-binding domain (PTB)"/>
    <property type="match status" value="1"/>
</dbReference>
<sequence>RPFSDEKYLIQGTLEKESVGLLHSSYKRFFFRLSKTDLVYYTSVSQCSWGYVPIDERGVVPVRLVTRLDENPVDAKNKPLGPNVFILYVTNAENNRYPGRNHSRPDKEFERVYKLQAMDADVKRMWCEMLQKCMAGEFNTIEDLAKRYNHAQPKDSTSSDSSKEYKTNLGRLCGGGDDWDELNIMAEEEMLRQKEQELRDAVNAKAKKYNVRGSNKLPGKAGGKKAPAGGQGAGARELNENNAMNDRRHMTVVDRPPALDEETVGEAKGGCACVVS</sequence>
<feature type="non-terminal residue" evidence="3">
    <location>
        <position position="1"/>
    </location>
</feature>
<name>A0ABQ6MH13_9STRA</name>
<feature type="domain" description="PH" evidence="2">
    <location>
        <begin position="7"/>
        <end position="135"/>
    </location>
</feature>
<evidence type="ECO:0000313" key="3">
    <source>
        <dbReference type="EMBL" id="GMI25862.1"/>
    </source>
</evidence>
<gene>
    <name evidence="3" type="ORF">TeGR_g4803</name>
</gene>
<dbReference type="EMBL" id="BRYB01004113">
    <property type="protein sequence ID" value="GMI25862.1"/>
    <property type="molecule type" value="Genomic_DNA"/>
</dbReference>
<proteinExistence type="predicted"/>
<dbReference type="InterPro" id="IPR001849">
    <property type="entry name" value="PH_domain"/>
</dbReference>
<organism evidence="3 4">
    <name type="scientific">Tetraparma gracilis</name>
    <dbReference type="NCBI Taxonomy" id="2962635"/>
    <lineage>
        <taxon>Eukaryota</taxon>
        <taxon>Sar</taxon>
        <taxon>Stramenopiles</taxon>
        <taxon>Ochrophyta</taxon>
        <taxon>Bolidophyceae</taxon>
        <taxon>Parmales</taxon>
        <taxon>Triparmaceae</taxon>
        <taxon>Tetraparma</taxon>
    </lineage>
</organism>
<dbReference type="InterPro" id="IPR011993">
    <property type="entry name" value="PH-like_dom_sf"/>
</dbReference>
<dbReference type="PROSITE" id="PS50003">
    <property type="entry name" value="PH_DOMAIN"/>
    <property type="match status" value="1"/>
</dbReference>
<dbReference type="Pfam" id="PF00169">
    <property type="entry name" value="PH"/>
    <property type="match status" value="1"/>
</dbReference>